<feature type="region of interest" description="Disordered" evidence="7">
    <location>
        <begin position="812"/>
        <end position="858"/>
    </location>
</feature>
<keyword evidence="6 8" id="KW-0472">Membrane</keyword>
<sequence>MPAARRRVPLLLRVLLLLGAILLPPAALIAAAATPVLAFRHRRRGAEAPPGAFFFPALAAGFVLMLVFAGTVVVIEIRMDATLGVPHALGASIVAVLGAALVLRGMTACTWQQAALDAGLSVLPAFWLWAGFLAIDYFFGSAPALRVPLWQWLTGSGVVAALLCLPAGALYGLAVRLTGHRPFWESAGTAARAVFLAAAVMAEVYYLFEPGGVWLAAVVGLPSQGSGALGGGVGFLLLQAPGLLFCWLALGWTADPAAPGPRLLESLGLLVLGNTLFFGGILMLAVASPDLLVAVVGILSYAVPLLGIGLLVYLRGRRAISEGNRPLSDNYGTAAFEGMQITPPQPDWLHRGIFLGKSSHPDANAVPLDQQPGIPICTTPENHTLIVARTRTGKGTRVIIPTLLRYAGSMVVIDPKGENAAVTARPRLFAKVTDKVHVINPWGELAKAYAQAGIPQDTFNPLDMLDRGDPNAVAIAQGLAAAVCPSSPGDKDSFWQGSAANVLAAVLLWITDQPGETKTLARAREIVSLSRKDFTDRFLVPMAASSAFGGAIRELISPYLDLADDTYSGIIANLSENTKFLSDPQVKAATATSTFALTDLIHERRTVYLVIPPDRIDTQRTWLRLMLAAVSQTYRRAARNSSAGLSHRCLILIDEFPALGKITDMPGDLATMAGYGVDYALVVQGIDQLRDLYGKAAGTILSNCAYKWFCNVNDLESAKYLSETLGKKTVQTVGRSEREGQDGESLNYGETARLLLAPDEILNLGRETAIVTHPGGNPHYLRPIDYWNLQAAFPQLQARYSHTYWDPPLVYDPNPYHARKQQGAGQQQGAKQEQGNGQDKDTGQQQRRKAEAPANGRMSRAEALSILGLRDDASEADIRAAYKRLIQKLHPDTGGSDWIARNLNAARDTLLPKKARR</sequence>
<gene>
    <name evidence="10" type="ORF">SAMN04487993_103711</name>
</gene>
<evidence type="ECO:0000256" key="4">
    <source>
        <dbReference type="ARBA" id="ARBA00022692"/>
    </source>
</evidence>
<dbReference type="PANTHER" id="PTHR37937:SF1">
    <property type="entry name" value="CONJUGATIVE TRANSFER: DNA TRANSPORT"/>
    <property type="match status" value="1"/>
</dbReference>
<dbReference type="EMBL" id="FNEJ01000037">
    <property type="protein sequence ID" value="SDJ49840.1"/>
    <property type="molecule type" value="Genomic_DNA"/>
</dbReference>
<evidence type="ECO:0000256" key="5">
    <source>
        <dbReference type="ARBA" id="ARBA00022989"/>
    </source>
</evidence>
<feature type="transmembrane region" description="Helical" evidence="8">
    <location>
        <begin position="263"/>
        <end position="285"/>
    </location>
</feature>
<feature type="transmembrane region" description="Helical" evidence="8">
    <location>
        <begin position="81"/>
        <end position="103"/>
    </location>
</feature>
<dbReference type="PROSITE" id="PS50076">
    <property type="entry name" value="DNAJ_2"/>
    <property type="match status" value="1"/>
</dbReference>
<comment type="subcellular location">
    <subcellularLocation>
        <location evidence="1">Cell membrane</location>
        <topology evidence="1">Multi-pass membrane protein</topology>
    </subcellularLocation>
</comment>
<dbReference type="Proteomes" id="UP000199093">
    <property type="component" value="Unassembled WGS sequence"/>
</dbReference>
<dbReference type="Pfam" id="PF02534">
    <property type="entry name" value="T4SS-DNA_transf"/>
    <property type="match status" value="1"/>
</dbReference>
<dbReference type="InterPro" id="IPR051539">
    <property type="entry name" value="T4SS-coupling_protein"/>
</dbReference>
<feature type="transmembrane region" description="Helical" evidence="8">
    <location>
        <begin position="291"/>
        <end position="314"/>
    </location>
</feature>
<proteinExistence type="inferred from homology"/>
<dbReference type="SMART" id="SM00271">
    <property type="entry name" value="DnaJ"/>
    <property type="match status" value="1"/>
</dbReference>
<feature type="transmembrane region" description="Helical" evidence="8">
    <location>
        <begin position="228"/>
        <end position="251"/>
    </location>
</feature>
<feature type="transmembrane region" description="Helical" evidence="8">
    <location>
        <begin position="189"/>
        <end position="208"/>
    </location>
</feature>
<accession>A0A1G8UA03</accession>
<evidence type="ECO:0000256" key="2">
    <source>
        <dbReference type="ARBA" id="ARBA00008806"/>
    </source>
</evidence>
<dbReference type="SUPFAM" id="SSF46565">
    <property type="entry name" value="Chaperone J-domain"/>
    <property type="match status" value="1"/>
</dbReference>
<dbReference type="SUPFAM" id="SSF52540">
    <property type="entry name" value="P-loop containing nucleoside triphosphate hydrolases"/>
    <property type="match status" value="1"/>
</dbReference>
<keyword evidence="4 8" id="KW-0812">Transmembrane</keyword>
<evidence type="ECO:0000256" key="1">
    <source>
        <dbReference type="ARBA" id="ARBA00004651"/>
    </source>
</evidence>
<evidence type="ECO:0000256" key="6">
    <source>
        <dbReference type="ARBA" id="ARBA00023136"/>
    </source>
</evidence>
<dbReference type="Gene3D" id="1.10.287.110">
    <property type="entry name" value="DnaJ domain"/>
    <property type="match status" value="1"/>
</dbReference>
<feature type="domain" description="J" evidence="9">
    <location>
        <begin position="862"/>
        <end position="917"/>
    </location>
</feature>
<dbReference type="STRING" id="555512.SAMN04487993_103711"/>
<dbReference type="PANTHER" id="PTHR37937">
    <property type="entry name" value="CONJUGATIVE TRANSFER: DNA TRANSPORT"/>
    <property type="match status" value="1"/>
</dbReference>
<dbReference type="AlphaFoldDB" id="A0A1G8UA03"/>
<keyword evidence="5 8" id="KW-1133">Transmembrane helix</keyword>
<organism evidence="10 11">
    <name type="scientific">Salipiger marinus</name>
    <dbReference type="NCBI Taxonomy" id="555512"/>
    <lineage>
        <taxon>Bacteria</taxon>
        <taxon>Pseudomonadati</taxon>
        <taxon>Pseudomonadota</taxon>
        <taxon>Alphaproteobacteria</taxon>
        <taxon>Rhodobacterales</taxon>
        <taxon>Roseobacteraceae</taxon>
        <taxon>Salipiger</taxon>
    </lineage>
</organism>
<reference evidence="11" key="1">
    <citation type="submission" date="2016-10" db="EMBL/GenBank/DDBJ databases">
        <authorList>
            <person name="Varghese N."/>
            <person name="Submissions S."/>
        </authorList>
    </citation>
    <scope>NUCLEOTIDE SEQUENCE [LARGE SCALE GENOMIC DNA]</scope>
    <source>
        <strain evidence="11">DSM 26424</strain>
    </source>
</reference>
<evidence type="ECO:0000256" key="7">
    <source>
        <dbReference type="SAM" id="MobiDB-lite"/>
    </source>
</evidence>
<dbReference type="InterPro" id="IPR027417">
    <property type="entry name" value="P-loop_NTPase"/>
</dbReference>
<evidence type="ECO:0000259" key="9">
    <source>
        <dbReference type="PROSITE" id="PS50076"/>
    </source>
</evidence>
<dbReference type="GO" id="GO:0005886">
    <property type="term" value="C:plasma membrane"/>
    <property type="evidence" value="ECO:0007669"/>
    <property type="project" value="UniProtKB-SubCell"/>
</dbReference>
<dbReference type="CDD" id="cd01127">
    <property type="entry name" value="TrwB_TraG_TraD_VirD4"/>
    <property type="match status" value="1"/>
</dbReference>
<dbReference type="InterPro" id="IPR036869">
    <property type="entry name" value="J_dom_sf"/>
</dbReference>
<evidence type="ECO:0000313" key="10">
    <source>
        <dbReference type="EMBL" id="SDJ49840.1"/>
    </source>
</evidence>
<dbReference type="Gene3D" id="3.40.50.300">
    <property type="entry name" value="P-loop containing nucleotide triphosphate hydrolases"/>
    <property type="match status" value="1"/>
</dbReference>
<keyword evidence="3" id="KW-1003">Cell membrane</keyword>
<protein>
    <submittedName>
        <fullName evidence="10">Type IV secretory pathway, VirD4 component, TraG/TraD family ATPase</fullName>
    </submittedName>
</protein>
<evidence type="ECO:0000313" key="11">
    <source>
        <dbReference type="Proteomes" id="UP000199093"/>
    </source>
</evidence>
<feature type="compositionally biased region" description="Low complexity" evidence="7">
    <location>
        <begin position="821"/>
        <end position="837"/>
    </location>
</feature>
<name>A0A1G8UA03_9RHOB</name>
<dbReference type="InterPro" id="IPR003688">
    <property type="entry name" value="TraG/VirD4"/>
</dbReference>
<dbReference type="InterPro" id="IPR001623">
    <property type="entry name" value="DnaJ_domain"/>
</dbReference>
<feature type="transmembrane region" description="Helical" evidence="8">
    <location>
        <begin position="152"/>
        <end position="177"/>
    </location>
</feature>
<evidence type="ECO:0000256" key="3">
    <source>
        <dbReference type="ARBA" id="ARBA00022475"/>
    </source>
</evidence>
<keyword evidence="11" id="KW-1185">Reference proteome</keyword>
<dbReference type="RefSeq" id="WP_207543694.1">
    <property type="nucleotide sequence ID" value="NZ_FNEJ01000037.1"/>
</dbReference>
<feature type="transmembrane region" description="Helical" evidence="8">
    <location>
        <begin position="115"/>
        <end position="140"/>
    </location>
</feature>
<evidence type="ECO:0000256" key="8">
    <source>
        <dbReference type="SAM" id="Phobius"/>
    </source>
</evidence>
<feature type="transmembrane region" description="Helical" evidence="8">
    <location>
        <begin position="12"/>
        <end position="39"/>
    </location>
</feature>
<feature type="transmembrane region" description="Helical" evidence="8">
    <location>
        <begin position="51"/>
        <end position="75"/>
    </location>
</feature>
<dbReference type="CDD" id="cd06257">
    <property type="entry name" value="DnaJ"/>
    <property type="match status" value="1"/>
</dbReference>
<comment type="similarity">
    <text evidence="2">Belongs to the VirD4/TraG family.</text>
</comment>